<feature type="compositionally biased region" description="Basic and acidic residues" evidence="3">
    <location>
        <begin position="26"/>
        <end position="39"/>
    </location>
</feature>
<dbReference type="AlphaFoldDB" id="A0A0N5BIJ5"/>
<evidence type="ECO:0000313" key="5">
    <source>
        <dbReference type="Proteomes" id="UP000046392"/>
    </source>
</evidence>
<dbReference type="Proteomes" id="UP000046392">
    <property type="component" value="Unplaced"/>
</dbReference>
<dbReference type="PROSITE" id="PS50175">
    <property type="entry name" value="ASP_PROT_RETROV"/>
    <property type="match status" value="1"/>
</dbReference>
<feature type="region of interest" description="Disordered" evidence="3">
    <location>
        <begin position="195"/>
        <end position="279"/>
    </location>
</feature>
<name>A0A0N5BIJ5_STREA</name>
<feature type="compositionally biased region" description="Polar residues" evidence="3">
    <location>
        <begin position="40"/>
        <end position="52"/>
    </location>
</feature>
<evidence type="ECO:0000313" key="6">
    <source>
        <dbReference type="WBParaSite" id="SPAL_0000577700.1"/>
    </source>
</evidence>
<dbReference type="SUPFAM" id="SSF57756">
    <property type="entry name" value="Retrovirus zinc finger-like domains"/>
    <property type="match status" value="1"/>
</dbReference>
<dbReference type="InterPro" id="IPR001995">
    <property type="entry name" value="Peptidase_A2_cat"/>
</dbReference>
<feature type="compositionally biased region" description="Basic and acidic residues" evidence="3">
    <location>
        <begin position="236"/>
        <end position="245"/>
    </location>
</feature>
<evidence type="ECO:0000259" key="4">
    <source>
        <dbReference type="PROSITE" id="PS50175"/>
    </source>
</evidence>
<feature type="compositionally biased region" description="Acidic residues" evidence="3">
    <location>
        <begin position="247"/>
        <end position="263"/>
    </location>
</feature>
<dbReference type="GO" id="GO:0003676">
    <property type="term" value="F:nucleic acid binding"/>
    <property type="evidence" value="ECO:0007669"/>
    <property type="project" value="InterPro"/>
</dbReference>
<reference evidence="6" key="1">
    <citation type="submission" date="2017-02" db="UniProtKB">
        <authorList>
            <consortium name="WormBaseParasite"/>
        </authorList>
    </citation>
    <scope>IDENTIFICATION</scope>
</reference>
<dbReference type="WBParaSite" id="SPAL_0000577700.1">
    <property type="protein sequence ID" value="SPAL_0000577700.1"/>
    <property type="gene ID" value="SPAL_0000577700"/>
</dbReference>
<feature type="compositionally biased region" description="Polar residues" evidence="3">
    <location>
        <begin position="195"/>
        <end position="209"/>
    </location>
</feature>
<sequence>MSTNITTEKTLKKGGISRPPSTSLLMKEKTPSVEGKNQRNDNVNMTNEGNTGRKTKNKEYRIKNRVITITANNLKIIKRATLIEICNEAGIAVRENEMVPSIVGKLLKMQKKVDKLGQELASLIFKTRYPMTVKESENHINTPKNNCDKAKAELAEIPSYQEVMEVTERLMIKVDDLEKKVDESTRLTQSLAMKNTESVRISTPKNPTQKKIILRARQTSDRAKIKIPIIEEESEKDLNSHKSNDDYSSEEEEKSYDESDDSMSSDGRSARHKTSKSSKSRIPKFIGSLFSKKKGSILSHIKKVGLHIEAERINKSMLRIFLIMSLEDDIIDILGRSLDEAGSFSNLKKLLIRPFDGSFKIKDPGLKLDDVRFDVSNDMILQLSSICDMIDEAFQNEREKEKHNLKKHYIKNALCSINRSNTYVKACNDTRSKRFRRDVNSSSNLPDEKEVKKDIQCFGCKELGHCKNNCHKNNHVNTIREYVTLQNDSLSYINVQHGPVCLKALVDTGANVNVLSEPKAQIMELKCKF</sequence>
<protein>
    <submittedName>
        <fullName evidence="6">Peptidase A2 domain-containing protein</fullName>
    </submittedName>
</protein>
<dbReference type="GO" id="GO:0004190">
    <property type="term" value="F:aspartic-type endopeptidase activity"/>
    <property type="evidence" value="ECO:0007669"/>
    <property type="project" value="InterPro"/>
</dbReference>
<keyword evidence="1" id="KW-0378">Hydrolase</keyword>
<dbReference type="SUPFAM" id="SSF50630">
    <property type="entry name" value="Acid proteases"/>
    <property type="match status" value="1"/>
</dbReference>
<organism evidence="5 6">
    <name type="scientific">Strongyloides papillosus</name>
    <name type="common">Intestinal threadworm</name>
    <dbReference type="NCBI Taxonomy" id="174720"/>
    <lineage>
        <taxon>Eukaryota</taxon>
        <taxon>Metazoa</taxon>
        <taxon>Ecdysozoa</taxon>
        <taxon>Nematoda</taxon>
        <taxon>Chromadorea</taxon>
        <taxon>Rhabditida</taxon>
        <taxon>Tylenchina</taxon>
        <taxon>Panagrolaimomorpha</taxon>
        <taxon>Strongyloidoidea</taxon>
        <taxon>Strongyloididae</taxon>
        <taxon>Strongyloides</taxon>
    </lineage>
</organism>
<dbReference type="GO" id="GO:0008270">
    <property type="term" value="F:zinc ion binding"/>
    <property type="evidence" value="ECO:0007669"/>
    <property type="project" value="InterPro"/>
</dbReference>
<feature type="compositionally biased region" description="Basic residues" evidence="3">
    <location>
        <begin position="270"/>
        <end position="279"/>
    </location>
</feature>
<evidence type="ECO:0000256" key="2">
    <source>
        <dbReference type="SAM" id="Coils"/>
    </source>
</evidence>
<evidence type="ECO:0000256" key="3">
    <source>
        <dbReference type="SAM" id="MobiDB-lite"/>
    </source>
</evidence>
<feature type="coiled-coil region" evidence="2">
    <location>
        <begin position="160"/>
        <end position="187"/>
    </location>
</feature>
<accession>A0A0N5BIJ5</accession>
<keyword evidence="2" id="KW-0175">Coiled coil</keyword>
<evidence type="ECO:0000256" key="1">
    <source>
        <dbReference type="ARBA" id="ARBA00022801"/>
    </source>
</evidence>
<keyword evidence="5" id="KW-1185">Reference proteome</keyword>
<dbReference type="InterPro" id="IPR036875">
    <property type="entry name" value="Znf_CCHC_sf"/>
</dbReference>
<proteinExistence type="predicted"/>
<dbReference type="InterPro" id="IPR021109">
    <property type="entry name" value="Peptidase_aspartic_dom_sf"/>
</dbReference>
<dbReference type="GO" id="GO:0006508">
    <property type="term" value="P:proteolysis"/>
    <property type="evidence" value="ECO:0007669"/>
    <property type="project" value="InterPro"/>
</dbReference>
<feature type="region of interest" description="Disordered" evidence="3">
    <location>
        <begin position="1"/>
        <end position="57"/>
    </location>
</feature>
<feature type="domain" description="Peptidase A2" evidence="4">
    <location>
        <begin position="502"/>
        <end position="517"/>
    </location>
</feature>